<dbReference type="Pfam" id="PF21243">
    <property type="entry name" value="ECT2_BRCT0"/>
    <property type="match status" value="1"/>
</dbReference>
<dbReference type="FunFam" id="1.20.900.10:FF:000022">
    <property type="entry name" value="protein ECT2 isoform X1"/>
    <property type="match status" value="1"/>
</dbReference>
<dbReference type="Gene3D" id="2.30.29.30">
    <property type="entry name" value="Pleckstrin-homology domain (PH domain)/Phosphotyrosine-binding domain (PTB)"/>
    <property type="match status" value="1"/>
</dbReference>
<gene>
    <name evidence="3" type="ORF">PAL_GLEAN10012874</name>
</gene>
<dbReference type="EMBL" id="KB030623">
    <property type="protein sequence ID" value="ELK13615.1"/>
    <property type="molecule type" value="Genomic_DNA"/>
</dbReference>
<sequence>MADDSGLTSTTGRTSLADSSIFDSKVTETSKENLFIGPTSYVEEEMPQIETRVILVQEAAKQEELINALKTIKIMDVPVIKIKETCPGKSDEKLIKTVVNMEIKVPFVKMESVEEFESLDSPEFENVFIVMDFQDPVFHELYKTDCRVIGPPVVLNCAQKGEPLPFSCRPLYCTSMMNLVLCFTGFRKKEELWFWGSIQMDARAGETMYLYEKANTPELKKSVSLLSLNTPNSNRKRRRLKETLAQLSRETDLSPFPPRKRPSAEHSLSIGSLLDISNTPESSINYGETPKSCTKSSKNSTPLPSKQSARWQVAKELYQTESNYVNILATIIQLFQIPLEEEGQRGGPILAPEEIKTIFGSIPDIFDVHTKIKDDLEDLIVNWDESKSIGDIFLKYSKDLIKTYPPFVNFFEMSKETIIKCEKQKPRFHAFLKINQAKPECGRQSLVELLIRPVQRLPSVVLLLNDLKKHTAEENPDKSTLEKAIGSLKEVMTHINEDKRKTEAQKQIFDVVYEVDGCPANLLSSHRSLIQRVETISLGEHPCDRGEQVTLFLFNDCLEIARKRHKVIGTFRSPPGHTRPPASLKHIHLMPLSQIKKVLDIRETEDCHNAFALLVRPPTEQANVLLSFQMTSEELLKENWLKMLCRHVANTICKADAENLIYTADPESFEVNTKDMDSTLSRASRAIKKTSKKVTRAFSFSKTPKRALRRVLMTSQSSVEGRSPSSSDKHVMSRLSSTSSLAGIPSPSLVSLPSFFERRSHTLSRSTTNLI</sequence>
<dbReference type="GO" id="GO:0005938">
    <property type="term" value="C:cell cortex"/>
    <property type="evidence" value="ECO:0007669"/>
    <property type="project" value="TreeGrafter"/>
</dbReference>
<dbReference type="InterPro" id="IPR026817">
    <property type="entry name" value="Ect2"/>
</dbReference>
<dbReference type="GO" id="GO:0005085">
    <property type="term" value="F:guanyl-nucleotide exchange factor activity"/>
    <property type="evidence" value="ECO:0007669"/>
    <property type="project" value="InterPro"/>
</dbReference>
<evidence type="ECO:0000313" key="3">
    <source>
        <dbReference type="EMBL" id="ELK13615.1"/>
    </source>
</evidence>
<feature type="region of interest" description="Disordered" evidence="1">
    <location>
        <begin position="247"/>
        <end position="267"/>
    </location>
</feature>
<evidence type="ECO:0000256" key="1">
    <source>
        <dbReference type="SAM" id="MobiDB-lite"/>
    </source>
</evidence>
<accession>L5KQU6</accession>
<dbReference type="SUPFAM" id="SSF50729">
    <property type="entry name" value="PH domain-like"/>
    <property type="match status" value="1"/>
</dbReference>
<dbReference type="AlphaFoldDB" id="L5KQU6"/>
<dbReference type="GO" id="GO:0007399">
    <property type="term" value="P:nervous system development"/>
    <property type="evidence" value="ECO:0007669"/>
    <property type="project" value="TreeGrafter"/>
</dbReference>
<keyword evidence="4" id="KW-1185">Reference proteome</keyword>
<feature type="compositionally biased region" description="Polar residues" evidence="1">
    <location>
        <begin position="713"/>
        <end position="726"/>
    </location>
</feature>
<dbReference type="Proteomes" id="UP000010552">
    <property type="component" value="Unassembled WGS sequence"/>
</dbReference>
<evidence type="ECO:0000259" key="2">
    <source>
        <dbReference type="PROSITE" id="PS50010"/>
    </source>
</evidence>
<dbReference type="InterPro" id="IPR036420">
    <property type="entry name" value="BRCT_dom_sf"/>
</dbReference>
<dbReference type="SUPFAM" id="SSF48065">
    <property type="entry name" value="DBL homology domain (DH-domain)"/>
    <property type="match status" value="1"/>
</dbReference>
<feature type="region of interest" description="Disordered" evidence="1">
    <location>
        <begin position="284"/>
        <end position="307"/>
    </location>
</feature>
<feature type="region of interest" description="Disordered" evidence="1">
    <location>
        <begin position="713"/>
        <end position="741"/>
    </location>
</feature>
<dbReference type="InterPro" id="IPR035899">
    <property type="entry name" value="DBL_dom_sf"/>
</dbReference>
<dbReference type="GO" id="GO:2000431">
    <property type="term" value="P:regulation of cytokinesis, actomyosin contractile ring assembly"/>
    <property type="evidence" value="ECO:0007669"/>
    <property type="project" value="InterPro"/>
</dbReference>
<dbReference type="PROSITE" id="PS00741">
    <property type="entry name" value="DH_1"/>
    <property type="match status" value="1"/>
</dbReference>
<dbReference type="InterPro" id="IPR049395">
    <property type="entry name" value="ECT2_PH"/>
</dbReference>
<evidence type="ECO:0000313" key="4">
    <source>
        <dbReference type="Proteomes" id="UP000010552"/>
    </source>
</evidence>
<protein>
    <submittedName>
        <fullName evidence="3">Protein ECT2</fullName>
    </submittedName>
</protein>
<dbReference type="SMART" id="SM00325">
    <property type="entry name" value="RhoGEF"/>
    <property type="match status" value="1"/>
</dbReference>
<dbReference type="GO" id="GO:0005096">
    <property type="term" value="F:GTPase activator activity"/>
    <property type="evidence" value="ECO:0007669"/>
    <property type="project" value="InterPro"/>
</dbReference>
<dbReference type="InterPro" id="IPR001331">
    <property type="entry name" value="GDS_CDC24_CS"/>
</dbReference>
<dbReference type="GO" id="GO:0000281">
    <property type="term" value="P:mitotic cytokinesis"/>
    <property type="evidence" value="ECO:0007669"/>
    <property type="project" value="TreeGrafter"/>
</dbReference>
<dbReference type="InterPro" id="IPR000219">
    <property type="entry name" value="DH_dom"/>
</dbReference>
<dbReference type="STRING" id="9402.L5KQU6"/>
<dbReference type="eggNOG" id="KOG3524">
    <property type="taxonomic scope" value="Eukaryota"/>
</dbReference>
<dbReference type="InParanoid" id="L5KQU6"/>
<dbReference type="FunFam" id="2.30.29.30:FF:000162">
    <property type="entry name" value="protein ECT2 isoform X2"/>
    <property type="match status" value="1"/>
</dbReference>
<dbReference type="GO" id="GO:0035556">
    <property type="term" value="P:intracellular signal transduction"/>
    <property type="evidence" value="ECO:0007669"/>
    <property type="project" value="InterPro"/>
</dbReference>
<dbReference type="Gene3D" id="3.40.50.10190">
    <property type="entry name" value="BRCT domain"/>
    <property type="match status" value="1"/>
</dbReference>
<name>L5KQU6_PTEAL</name>
<reference evidence="4" key="1">
    <citation type="journal article" date="2013" name="Science">
        <title>Comparative analysis of bat genomes provides insight into the evolution of flight and immunity.</title>
        <authorList>
            <person name="Zhang G."/>
            <person name="Cowled C."/>
            <person name="Shi Z."/>
            <person name="Huang Z."/>
            <person name="Bishop-Lilly K.A."/>
            <person name="Fang X."/>
            <person name="Wynne J.W."/>
            <person name="Xiong Z."/>
            <person name="Baker M.L."/>
            <person name="Zhao W."/>
            <person name="Tachedjian M."/>
            <person name="Zhu Y."/>
            <person name="Zhou P."/>
            <person name="Jiang X."/>
            <person name="Ng J."/>
            <person name="Yang L."/>
            <person name="Wu L."/>
            <person name="Xiao J."/>
            <person name="Feng Y."/>
            <person name="Chen Y."/>
            <person name="Sun X."/>
            <person name="Zhang Y."/>
            <person name="Marsh G.A."/>
            <person name="Crameri G."/>
            <person name="Broder C.C."/>
            <person name="Frey K.G."/>
            <person name="Wang L.F."/>
            <person name="Wang J."/>
        </authorList>
    </citation>
    <scope>NUCLEOTIDE SEQUENCE [LARGE SCALE GENOMIC DNA]</scope>
</reference>
<proteinExistence type="predicted"/>
<organism evidence="3 4">
    <name type="scientific">Pteropus alecto</name>
    <name type="common">Black flying fox</name>
    <dbReference type="NCBI Taxonomy" id="9402"/>
    <lineage>
        <taxon>Eukaryota</taxon>
        <taxon>Metazoa</taxon>
        <taxon>Chordata</taxon>
        <taxon>Craniata</taxon>
        <taxon>Vertebrata</taxon>
        <taxon>Euteleostomi</taxon>
        <taxon>Mammalia</taxon>
        <taxon>Eutheria</taxon>
        <taxon>Laurasiatheria</taxon>
        <taxon>Chiroptera</taxon>
        <taxon>Yinpterochiroptera</taxon>
        <taxon>Pteropodoidea</taxon>
        <taxon>Pteropodidae</taxon>
        <taxon>Pteropodinae</taxon>
        <taxon>Pteropus</taxon>
    </lineage>
</organism>
<dbReference type="CDD" id="cd00160">
    <property type="entry name" value="RhoGEF"/>
    <property type="match status" value="1"/>
</dbReference>
<dbReference type="CDD" id="cd01229">
    <property type="entry name" value="PH_Ect2"/>
    <property type="match status" value="1"/>
</dbReference>
<dbReference type="Gene3D" id="1.20.900.10">
    <property type="entry name" value="Dbl homology (DH) domain"/>
    <property type="match status" value="1"/>
</dbReference>
<dbReference type="GO" id="GO:0005634">
    <property type="term" value="C:nucleus"/>
    <property type="evidence" value="ECO:0007669"/>
    <property type="project" value="InterPro"/>
</dbReference>
<dbReference type="PROSITE" id="PS50010">
    <property type="entry name" value="DH_2"/>
    <property type="match status" value="1"/>
</dbReference>
<dbReference type="PANTHER" id="PTHR16777:SF2">
    <property type="entry name" value="PROTEIN ECT2"/>
    <property type="match status" value="1"/>
</dbReference>
<dbReference type="Pfam" id="PF21242">
    <property type="entry name" value="ECT2_PH"/>
    <property type="match status" value="1"/>
</dbReference>
<feature type="domain" description="DH" evidence="2">
    <location>
        <begin position="309"/>
        <end position="498"/>
    </location>
</feature>
<dbReference type="Pfam" id="PF00621">
    <property type="entry name" value="RhoGEF"/>
    <property type="match status" value="1"/>
</dbReference>
<dbReference type="InterPro" id="IPR011993">
    <property type="entry name" value="PH-like_dom_sf"/>
</dbReference>
<dbReference type="InterPro" id="IPR049396">
    <property type="entry name" value="ECT2_BRCT0"/>
</dbReference>
<dbReference type="PANTHER" id="PTHR16777">
    <property type="entry name" value="PROTEIN ECT2"/>
    <property type="match status" value="1"/>
</dbReference>